<comment type="catalytic activity">
    <reaction evidence="8">
        <text>adenosine + phosphate = alpha-D-ribose 1-phosphate + adenine</text>
        <dbReference type="Rhea" id="RHEA:27642"/>
        <dbReference type="ChEBI" id="CHEBI:16335"/>
        <dbReference type="ChEBI" id="CHEBI:16708"/>
        <dbReference type="ChEBI" id="CHEBI:43474"/>
        <dbReference type="ChEBI" id="CHEBI:57720"/>
        <dbReference type="EC" id="2.4.2.1"/>
    </reaction>
    <physiologicalReaction direction="left-to-right" evidence="8">
        <dbReference type="Rhea" id="RHEA:27643"/>
    </physiologicalReaction>
</comment>
<evidence type="ECO:0000256" key="8">
    <source>
        <dbReference type="ARBA" id="ARBA00048968"/>
    </source>
</evidence>
<evidence type="ECO:0000256" key="10">
    <source>
        <dbReference type="RuleBase" id="RU361274"/>
    </source>
</evidence>
<evidence type="ECO:0000256" key="3">
    <source>
        <dbReference type="ARBA" id="ARBA00022679"/>
    </source>
</evidence>
<gene>
    <name evidence="11" type="ORF">OMES3154_00612</name>
</gene>
<keyword evidence="12" id="KW-1185">Reference proteome</keyword>
<evidence type="ECO:0000256" key="6">
    <source>
        <dbReference type="ARBA" id="ARBA00022833"/>
    </source>
</evidence>
<evidence type="ECO:0000256" key="4">
    <source>
        <dbReference type="ARBA" id="ARBA00022723"/>
    </source>
</evidence>
<dbReference type="SUPFAM" id="SSF64438">
    <property type="entry name" value="CNF1/YfiH-like putative cysteine hydrolases"/>
    <property type="match status" value="1"/>
</dbReference>
<dbReference type="NCBIfam" id="TIGR00726">
    <property type="entry name" value="peptidoglycan editing factor PgeF"/>
    <property type="match status" value="1"/>
</dbReference>
<dbReference type="EMBL" id="CABWIB010000001">
    <property type="protein sequence ID" value="VWL85328.1"/>
    <property type="molecule type" value="Genomic_DNA"/>
</dbReference>
<proteinExistence type="inferred from homology"/>
<protein>
    <recommendedName>
        <fullName evidence="10">Purine nucleoside phosphorylase</fullName>
    </recommendedName>
</protein>
<evidence type="ECO:0000256" key="5">
    <source>
        <dbReference type="ARBA" id="ARBA00022801"/>
    </source>
</evidence>
<dbReference type="InterPro" id="IPR011324">
    <property type="entry name" value="Cytotoxic_necrot_fac-like_cat"/>
</dbReference>
<dbReference type="Pfam" id="PF02578">
    <property type="entry name" value="Cu-oxidase_4"/>
    <property type="match status" value="1"/>
</dbReference>
<reference evidence="11 12" key="1">
    <citation type="submission" date="2019-10" db="EMBL/GenBank/DDBJ databases">
        <authorList>
            <person name="Blom J."/>
        </authorList>
    </citation>
    <scope>NUCLEOTIDE SEQUENCE [LARGE SCALE GENOMIC DNA]</scope>
    <source>
        <strain evidence="11 12">ES3154-GLU</strain>
    </source>
</reference>
<dbReference type="PANTHER" id="PTHR30616:SF2">
    <property type="entry name" value="PURINE NUCLEOSIDE PHOSPHORYLASE LACC1"/>
    <property type="match status" value="1"/>
</dbReference>
<dbReference type="Gene3D" id="3.60.140.10">
    <property type="entry name" value="CNF1/YfiH-like putative cysteine hydrolases"/>
    <property type="match status" value="1"/>
</dbReference>
<evidence type="ECO:0000313" key="12">
    <source>
        <dbReference type="Proteomes" id="UP000419017"/>
    </source>
</evidence>
<dbReference type="AlphaFoldDB" id="A0A6I8MAI8"/>
<accession>A0A6I8MAI8</accession>
<name>A0A6I8MAI8_9FUSO</name>
<dbReference type="InterPro" id="IPR038371">
    <property type="entry name" value="Cu_polyphenol_OxRdtase_sf"/>
</dbReference>
<keyword evidence="3" id="KW-0808">Transferase</keyword>
<evidence type="ECO:0000256" key="7">
    <source>
        <dbReference type="ARBA" id="ARBA00047989"/>
    </source>
</evidence>
<keyword evidence="5" id="KW-0378">Hydrolase</keyword>
<comment type="similarity">
    <text evidence="2 10">Belongs to the purine nucleoside phosphorylase YfiH/LACC1 family.</text>
</comment>
<dbReference type="GO" id="GO:0005507">
    <property type="term" value="F:copper ion binding"/>
    <property type="evidence" value="ECO:0007669"/>
    <property type="project" value="TreeGrafter"/>
</dbReference>
<comment type="catalytic activity">
    <reaction evidence="7">
        <text>adenosine + H2O + H(+) = inosine + NH4(+)</text>
        <dbReference type="Rhea" id="RHEA:24408"/>
        <dbReference type="ChEBI" id="CHEBI:15377"/>
        <dbReference type="ChEBI" id="CHEBI:15378"/>
        <dbReference type="ChEBI" id="CHEBI:16335"/>
        <dbReference type="ChEBI" id="CHEBI:17596"/>
        <dbReference type="ChEBI" id="CHEBI:28938"/>
        <dbReference type="EC" id="3.5.4.4"/>
    </reaction>
    <physiologicalReaction direction="left-to-right" evidence="7">
        <dbReference type="Rhea" id="RHEA:24409"/>
    </physiologicalReaction>
</comment>
<evidence type="ECO:0000256" key="2">
    <source>
        <dbReference type="ARBA" id="ARBA00007353"/>
    </source>
</evidence>
<keyword evidence="4" id="KW-0479">Metal-binding</keyword>
<dbReference type="RefSeq" id="WP_156683335.1">
    <property type="nucleotide sequence ID" value="NZ_CABWIB010000001.1"/>
</dbReference>
<dbReference type="PANTHER" id="PTHR30616">
    <property type="entry name" value="UNCHARACTERIZED PROTEIN YFIH"/>
    <property type="match status" value="1"/>
</dbReference>
<evidence type="ECO:0000313" key="11">
    <source>
        <dbReference type="EMBL" id="VWL85328.1"/>
    </source>
</evidence>
<sequence>MYIEFEKLKEYGFTAIQTTKDEKDMKDEKNLEKIINKLNIDRKYLVKGVQTHSTNILCVDKNTDISDIKDYDGYITNDKNMTLLAYFADCMPMFLIDKNKKTFSLLHGGWRGSSNKILEKAINIMVEKYDANKNDILVVLGICISSKNYEISKDLADELLKNLKFDKIIERNNEKYYLNLAMLNKNIAISNGILEENIILNNYCTFDGNFFSYRKDKTTSRMAAIIKVGE</sequence>
<comment type="catalytic activity">
    <reaction evidence="9">
        <text>S-methyl-5'-thioadenosine + phosphate = 5-(methylsulfanyl)-alpha-D-ribose 1-phosphate + adenine</text>
        <dbReference type="Rhea" id="RHEA:11852"/>
        <dbReference type="ChEBI" id="CHEBI:16708"/>
        <dbReference type="ChEBI" id="CHEBI:17509"/>
        <dbReference type="ChEBI" id="CHEBI:43474"/>
        <dbReference type="ChEBI" id="CHEBI:58533"/>
        <dbReference type="EC" id="2.4.2.28"/>
    </reaction>
    <physiologicalReaction direction="left-to-right" evidence="9">
        <dbReference type="Rhea" id="RHEA:11853"/>
    </physiologicalReaction>
</comment>
<dbReference type="CDD" id="cd16833">
    <property type="entry name" value="YfiH"/>
    <property type="match status" value="1"/>
</dbReference>
<dbReference type="GO" id="GO:0016787">
    <property type="term" value="F:hydrolase activity"/>
    <property type="evidence" value="ECO:0007669"/>
    <property type="project" value="UniProtKB-KW"/>
</dbReference>
<organism evidence="11 12">
    <name type="scientific">Oceanivirga miroungae</name>
    <dbReference type="NCBI Taxonomy" id="1130046"/>
    <lineage>
        <taxon>Bacteria</taxon>
        <taxon>Fusobacteriati</taxon>
        <taxon>Fusobacteriota</taxon>
        <taxon>Fusobacteriia</taxon>
        <taxon>Fusobacteriales</taxon>
        <taxon>Leptotrichiaceae</taxon>
        <taxon>Oceanivirga</taxon>
    </lineage>
</organism>
<dbReference type="GO" id="GO:0017061">
    <property type="term" value="F:S-methyl-5-thioadenosine phosphorylase activity"/>
    <property type="evidence" value="ECO:0007669"/>
    <property type="project" value="UniProtKB-EC"/>
</dbReference>
<comment type="catalytic activity">
    <reaction evidence="1">
        <text>inosine + phosphate = alpha-D-ribose 1-phosphate + hypoxanthine</text>
        <dbReference type="Rhea" id="RHEA:27646"/>
        <dbReference type="ChEBI" id="CHEBI:17368"/>
        <dbReference type="ChEBI" id="CHEBI:17596"/>
        <dbReference type="ChEBI" id="CHEBI:43474"/>
        <dbReference type="ChEBI" id="CHEBI:57720"/>
        <dbReference type="EC" id="2.4.2.1"/>
    </reaction>
    <physiologicalReaction direction="left-to-right" evidence="1">
        <dbReference type="Rhea" id="RHEA:27647"/>
    </physiologicalReaction>
</comment>
<dbReference type="Proteomes" id="UP000419017">
    <property type="component" value="Unassembled WGS sequence"/>
</dbReference>
<evidence type="ECO:0000256" key="1">
    <source>
        <dbReference type="ARBA" id="ARBA00000553"/>
    </source>
</evidence>
<evidence type="ECO:0000256" key="9">
    <source>
        <dbReference type="ARBA" id="ARBA00049893"/>
    </source>
</evidence>
<dbReference type="InterPro" id="IPR003730">
    <property type="entry name" value="Cu_polyphenol_OxRdtase"/>
</dbReference>
<keyword evidence="6" id="KW-0862">Zinc</keyword>